<feature type="transmembrane region" description="Helical" evidence="1">
    <location>
        <begin position="12"/>
        <end position="31"/>
    </location>
</feature>
<organism evidence="2 3">
    <name type="scientific">Arthrobacter phage Qui</name>
    <dbReference type="NCBI Taxonomy" id="2603260"/>
    <lineage>
        <taxon>Viruses</taxon>
        <taxon>Duplodnaviria</taxon>
        <taxon>Heunggongvirae</taxon>
        <taxon>Uroviricota</taxon>
        <taxon>Caudoviricetes</taxon>
        <taxon>Quivirus</taxon>
        <taxon>Quivirus qui</taxon>
    </lineage>
</organism>
<dbReference type="EMBL" id="MN183282">
    <property type="protein sequence ID" value="QED11723.1"/>
    <property type="molecule type" value="Genomic_DNA"/>
</dbReference>
<evidence type="ECO:0000256" key="1">
    <source>
        <dbReference type="SAM" id="Phobius"/>
    </source>
</evidence>
<reference evidence="2 3" key="1">
    <citation type="submission" date="2019-07" db="EMBL/GenBank/DDBJ databases">
        <authorList>
            <person name="Abdullah A."/>
            <person name="Lima G.C."/>
            <person name="Cuneo C.K."/>
            <person name="Ennest D.C."/>
            <person name="Fritz K.J."/>
            <person name="Johnson B.T."/>
            <person name="Larson S.M."/>
            <person name="Lemunyete M.N."/>
            <person name="Murray M.B."/>
            <person name="Osmond D.E."/>
            <person name="Patras K.A."/>
            <person name="Ransibrahmanakul S."/>
            <person name="Simpson K.A."/>
            <person name="Thull B.S."/>
            <person name="Wetzel S."/>
            <person name="Bonilla J.A."/>
            <person name="Klyczek K."/>
            <person name="Garlena R.A."/>
            <person name="Russell D.A."/>
            <person name="Pope W.H."/>
            <person name="Jacobs-Sera D."/>
            <person name="Hatfull G.F."/>
        </authorList>
    </citation>
    <scope>NUCLEOTIDE SEQUENCE [LARGE SCALE GENOMIC DNA]</scope>
</reference>
<keyword evidence="1" id="KW-0812">Transmembrane</keyword>
<name>A0A5B8WGS7_9CAUD</name>
<protein>
    <submittedName>
        <fullName evidence="2">Membrane protein</fullName>
    </submittedName>
</protein>
<dbReference type="KEGG" id="vg:77936595"/>
<proteinExistence type="predicted"/>
<gene>
    <name evidence="2" type="primary">235</name>
    <name evidence="2" type="ORF">SEA_QUI_235</name>
</gene>
<evidence type="ECO:0000313" key="2">
    <source>
        <dbReference type="EMBL" id="QED11723.1"/>
    </source>
</evidence>
<keyword evidence="3" id="KW-1185">Reference proteome</keyword>
<accession>A0A5B8WGS7</accession>
<keyword evidence="1" id="KW-1133">Transmembrane helix</keyword>
<dbReference type="Proteomes" id="UP000321915">
    <property type="component" value="Segment"/>
</dbReference>
<sequence length="113" mass="13069">MDLDGLVFGIPGWMFGTLGATLAVLIPVIWWPRKQEPVSIKTPRTSSYIPKEPHRHRLKLTNFILLSDLWPMYVGTDEHAWQCNCGVYTKKSKVKMKEEMMPQWANVDQVWPG</sequence>
<keyword evidence="1" id="KW-0472">Membrane</keyword>
<dbReference type="RefSeq" id="YP_010660601.1">
    <property type="nucleotide sequence ID" value="NC_070877.1"/>
</dbReference>
<dbReference type="GeneID" id="77936595"/>
<evidence type="ECO:0000313" key="3">
    <source>
        <dbReference type="Proteomes" id="UP000321915"/>
    </source>
</evidence>